<dbReference type="PANTHER" id="PTHR33055:SF3">
    <property type="entry name" value="PUTATIVE TRANSPOSASE FOR IS117-RELATED"/>
    <property type="match status" value="1"/>
</dbReference>
<protein>
    <submittedName>
        <fullName evidence="2">Transposase IS116/IS110/IS902 family protein</fullName>
    </submittedName>
</protein>
<dbReference type="Pfam" id="PF02371">
    <property type="entry name" value="Transposase_20"/>
    <property type="match status" value="1"/>
</dbReference>
<dbReference type="Proteomes" id="UP000320390">
    <property type="component" value="Chromosome"/>
</dbReference>
<dbReference type="InterPro" id="IPR047650">
    <property type="entry name" value="Transpos_IS110"/>
</dbReference>
<dbReference type="RefSeq" id="WP_145194796.1">
    <property type="nucleotide sequence ID" value="NZ_CP036434.1"/>
</dbReference>
<feature type="domain" description="Transposase IS116/IS110/IS902 C-terminal" evidence="1">
    <location>
        <begin position="258"/>
        <end position="340"/>
    </location>
</feature>
<evidence type="ECO:0000313" key="3">
    <source>
        <dbReference type="Proteomes" id="UP000320390"/>
    </source>
</evidence>
<dbReference type="OrthoDB" id="245819at2"/>
<evidence type="ECO:0000259" key="1">
    <source>
        <dbReference type="Pfam" id="PF02371"/>
    </source>
</evidence>
<dbReference type="GO" id="GO:0006313">
    <property type="term" value="P:DNA transposition"/>
    <property type="evidence" value="ECO:0007669"/>
    <property type="project" value="InterPro"/>
</dbReference>
<accession>A0A518EMR8</accession>
<dbReference type="NCBIfam" id="NF033542">
    <property type="entry name" value="transpos_IS110"/>
    <property type="match status" value="1"/>
</dbReference>
<keyword evidence="3" id="KW-1185">Reference proteome</keyword>
<dbReference type="PANTHER" id="PTHR33055">
    <property type="entry name" value="TRANSPOSASE FOR INSERTION SEQUENCE ELEMENT IS1111A"/>
    <property type="match status" value="1"/>
</dbReference>
<dbReference type="InterPro" id="IPR003346">
    <property type="entry name" value="Transposase_20"/>
</dbReference>
<dbReference type="GO" id="GO:0003677">
    <property type="term" value="F:DNA binding"/>
    <property type="evidence" value="ECO:0007669"/>
    <property type="project" value="InterPro"/>
</dbReference>
<evidence type="ECO:0000313" key="2">
    <source>
        <dbReference type="EMBL" id="QDV05383.1"/>
    </source>
</evidence>
<reference evidence="2 3" key="1">
    <citation type="submission" date="2019-02" db="EMBL/GenBank/DDBJ databases">
        <title>Deep-cultivation of Planctomycetes and their phenomic and genomic characterization uncovers novel biology.</title>
        <authorList>
            <person name="Wiegand S."/>
            <person name="Jogler M."/>
            <person name="Boedeker C."/>
            <person name="Pinto D."/>
            <person name="Vollmers J."/>
            <person name="Rivas-Marin E."/>
            <person name="Kohn T."/>
            <person name="Peeters S.H."/>
            <person name="Heuer A."/>
            <person name="Rast P."/>
            <person name="Oberbeckmann S."/>
            <person name="Bunk B."/>
            <person name="Jeske O."/>
            <person name="Meyerdierks A."/>
            <person name="Storesund J.E."/>
            <person name="Kallscheuer N."/>
            <person name="Luecker S."/>
            <person name="Lage O.M."/>
            <person name="Pohl T."/>
            <person name="Merkel B.J."/>
            <person name="Hornburger P."/>
            <person name="Mueller R.-W."/>
            <person name="Bruemmer F."/>
            <person name="Labrenz M."/>
            <person name="Spormann A.M."/>
            <person name="Op den Camp H."/>
            <person name="Overmann J."/>
            <person name="Amann R."/>
            <person name="Jetten M.S.M."/>
            <person name="Mascher T."/>
            <person name="Medema M.H."/>
            <person name="Devos D.P."/>
            <person name="Kaster A.-K."/>
            <person name="Ovreas L."/>
            <person name="Rohde M."/>
            <person name="Galperin M.Y."/>
            <person name="Jogler C."/>
        </authorList>
    </citation>
    <scope>NUCLEOTIDE SEQUENCE [LARGE SCALE GENOMIC DNA]</scope>
    <source>
        <strain evidence="2 3">Poly30</strain>
    </source>
</reference>
<gene>
    <name evidence="2" type="ORF">Poly30_08800</name>
</gene>
<sequence>MAQAAVQNTTATPVLYVALELSKDTWKLGITLDRVSKAKIRDVRARDLDGFLAEIEAAKKHFNLPENTLVKSCYEAGRDGFWIHRFLLAHGIENVIIDPASIEVDRRSRKVKTDRVDAQKMAQLLARHGDGERVLRVVRVPPLESVDERILPRDLKALKKRREQAANKIQASLFEHGVDLNPRLGSFKDKDFLTALKAARQWDGKRLPPECLRSVKRSWQLYSLLTKQIKELEQRQRQVLREARAEPEKATSAARKAAILSQLRGVGDIGSYVLTTEFFGWRDFDNRSQVGALAGLTGTPFQSGNMGRDQGISKSGNPRVRTLGVELGWLWLRWQPDSRTTKWYHEHVGKGGSRAKRKAIVAVARKLLVEFWHFVEHGVVPTGAVLKTTNAEGSPA</sequence>
<dbReference type="EMBL" id="CP036434">
    <property type="protein sequence ID" value="QDV05383.1"/>
    <property type="molecule type" value="Genomic_DNA"/>
</dbReference>
<name>A0A518EMR8_9BACT</name>
<proteinExistence type="predicted"/>
<organism evidence="2 3">
    <name type="scientific">Saltatorellus ferox</name>
    <dbReference type="NCBI Taxonomy" id="2528018"/>
    <lineage>
        <taxon>Bacteria</taxon>
        <taxon>Pseudomonadati</taxon>
        <taxon>Planctomycetota</taxon>
        <taxon>Planctomycetia</taxon>
        <taxon>Planctomycetia incertae sedis</taxon>
        <taxon>Saltatorellus</taxon>
    </lineage>
</organism>
<dbReference type="AlphaFoldDB" id="A0A518EMR8"/>
<dbReference type="GO" id="GO:0004803">
    <property type="term" value="F:transposase activity"/>
    <property type="evidence" value="ECO:0007669"/>
    <property type="project" value="InterPro"/>
</dbReference>